<reference evidence="3" key="1">
    <citation type="journal article" date="2014" name="Microb. Cell Fact.">
        <title>Exploiting Issatchenkia orientalis SD108 for succinic acid production.</title>
        <authorList>
            <person name="Xiao H."/>
            <person name="Shao Z."/>
            <person name="Jiang Y."/>
            <person name="Dole S."/>
            <person name="Zhao H."/>
        </authorList>
    </citation>
    <scope>NUCLEOTIDE SEQUENCE [LARGE SCALE GENOMIC DNA]</scope>
    <source>
        <strain evidence="3">SD108</strain>
    </source>
</reference>
<dbReference type="AlphaFoldDB" id="A0A099NU30"/>
<sequence>ETIYTWDSANPWPHTSTSSNAVVTESDGSVKTEDIVYVYRSLSTSYTFGTDTTFATSTVTTTINDKATTYLVVDAPTPFTTKVVESNTWGTATEIATTTDANGNPAVEEILIIPSYSRSISEWNKSYSSSYTTWSNLGWTTSTYVVEFAPSYSTSISYWSRTYASTETLALTLTDGLSVYTTTYYYAHEPQVSTVTENWNKPFTTTYTTYGVISTNNKHYTSSEIIVEIPSDPVSSWTTTTSYISDCNSDAVTSTTISTTTISGVETSIGYEYVTAPAPSCYLPPASTGTLTTSSVTVTTDCSSTAVTSTVATTNAKGSATTYVLVETHSPAPSCAKPSGVAPEHHTVTVTTDCLSTTISSTVTTTDSAGKPTTYVDIEVHSPAAS</sequence>
<dbReference type="HOGENOM" id="CLU_716791_0_0_1"/>
<accession>A0A099NU30</accession>
<proteinExistence type="predicted"/>
<name>A0A099NU30_PICKU</name>
<comment type="caution">
    <text evidence="2">The sequence shown here is derived from an EMBL/GenBank/DDBJ whole genome shotgun (WGS) entry which is preliminary data.</text>
</comment>
<organism evidence="2 3">
    <name type="scientific">Pichia kudriavzevii</name>
    <name type="common">Yeast</name>
    <name type="synonym">Issatchenkia orientalis</name>
    <dbReference type="NCBI Taxonomy" id="4909"/>
    <lineage>
        <taxon>Eukaryota</taxon>
        <taxon>Fungi</taxon>
        <taxon>Dikarya</taxon>
        <taxon>Ascomycota</taxon>
        <taxon>Saccharomycotina</taxon>
        <taxon>Pichiomycetes</taxon>
        <taxon>Pichiales</taxon>
        <taxon>Pichiaceae</taxon>
        <taxon>Pichia</taxon>
    </lineage>
</organism>
<evidence type="ECO:0000313" key="3">
    <source>
        <dbReference type="Proteomes" id="UP000029867"/>
    </source>
</evidence>
<protein>
    <submittedName>
        <fullName evidence="2">Uncharacterized protein</fullName>
    </submittedName>
</protein>
<dbReference type="Proteomes" id="UP000029867">
    <property type="component" value="Unassembled WGS sequence"/>
</dbReference>
<gene>
    <name evidence="2" type="ORF">JL09_g5468</name>
</gene>
<evidence type="ECO:0000313" key="2">
    <source>
        <dbReference type="EMBL" id="KGK35382.1"/>
    </source>
</evidence>
<feature type="region of interest" description="Disordered" evidence="1">
    <location>
        <begin position="1"/>
        <end position="25"/>
    </location>
</feature>
<feature type="non-terminal residue" evidence="2">
    <location>
        <position position="1"/>
    </location>
</feature>
<evidence type="ECO:0000256" key="1">
    <source>
        <dbReference type="SAM" id="MobiDB-lite"/>
    </source>
</evidence>
<dbReference type="VEuPathDB" id="FungiDB:C5L36_0E05330"/>
<feature type="non-terminal residue" evidence="2">
    <location>
        <position position="386"/>
    </location>
</feature>
<dbReference type="EMBL" id="JQFK01000695">
    <property type="protein sequence ID" value="KGK35382.1"/>
    <property type="molecule type" value="Genomic_DNA"/>
</dbReference>